<evidence type="ECO:0000313" key="2">
    <source>
        <dbReference type="RefSeq" id="XP_045154296.1"/>
    </source>
</evidence>
<protein>
    <submittedName>
        <fullName evidence="2">Fc receptor-like protein 3</fullName>
    </submittedName>
</protein>
<gene>
    <name evidence="2" type="primary">FCRL3</name>
</gene>
<dbReference type="RefSeq" id="XP_045154296.1">
    <property type="nucleotide sequence ID" value="XM_045298361.1"/>
</dbReference>
<sequence>MHEVSFDHNRGPVKGKESRIDRGTAPKAVVLLQPPWNPVFKGGTVTLLCKGPHSQPLEDTSWYHEETSKGKSETIQIRKSGNYQCKTGGSSLSDPAHVNFSSDWLILQASYPVFEGDDVELRCLGKEDNKIIERTYYKNGNELARFKSKQFIRFLISRDSSVYGCSASGKNVLGWTEHSKPLRIQVQELFSPPKLTASPVDPIEGSPVTLKCETWLTPQRPHTQLQFRFFREGRVLGAGWSRSPELQTSMGSEDSGSYWCEAETMRETFRKRSLHSQVHVQRVPVSDVHLEIQPHRDQLIEGEDLVLICSVAMGTGVITFSWHREGTGSLGRRTTRSLREQLLVSTVHERDSGRYYCSADNIHGPILSNKVVVAVKVPVSRPILTLRTPRAQALVGDVVEFHCEVQRGSPPIRYWFYQEDVIVRNSSGLSGGACFNLSLTTEHSGNYSCAANNALKAQHSHRVPLNVIVPVSRPVLTVRAPRAQAAVGDVVELLCESQKGSRPILYQFYHEEVALGTSSATSARRASFNVSVTAEHSGNYSCEASNGLEPQRSEPVPLSVIGSSRNRMGRVTSGAIGGLCSILGLAALVVLLVYLWTRRRSRGVAASGTPSYRPDESLEPSFLGPSTTDSPKPPSSNRQALVELQPMYSNVSPEGSDLLYSQILSIQQATEYSAANSSRMHQKDTDPPVIYSELKKAHPEDTLREAYSRDRDHADATENYENVPCPSSVSFS</sequence>
<accession>A0AC55DRD2</accession>
<evidence type="ECO:0000313" key="1">
    <source>
        <dbReference type="Proteomes" id="UP000694863"/>
    </source>
</evidence>
<keyword evidence="1" id="KW-1185">Reference proteome</keyword>
<dbReference type="Proteomes" id="UP000694863">
    <property type="component" value="Unplaced"/>
</dbReference>
<reference evidence="2" key="1">
    <citation type="submission" date="2025-08" db="UniProtKB">
        <authorList>
            <consortium name="RefSeq"/>
        </authorList>
    </citation>
    <scope>IDENTIFICATION</scope>
</reference>
<name>A0AC55DRD2_ECHTE</name>
<proteinExistence type="predicted"/>
<organism evidence="1 2">
    <name type="scientific">Echinops telfairi</name>
    <name type="common">Lesser hedgehog tenrec</name>
    <dbReference type="NCBI Taxonomy" id="9371"/>
    <lineage>
        <taxon>Eukaryota</taxon>
        <taxon>Metazoa</taxon>
        <taxon>Chordata</taxon>
        <taxon>Craniata</taxon>
        <taxon>Vertebrata</taxon>
        <taxon>Euteleostomi</taxon>
        <taxon>Mammalia</taxon>
        <taxon>Eutheria</taxon>
        <taxon>Afrotheria</taxon>
        <taxon>Tenrecidae</taxon>
        <taxon>Tenrecinae</taxon>
        <taxon>Echinops</taxon>
    </lineage>
</organism>